<dbReference type="PANTHER" id="PTHR39087:SF2">
    <property type="entry name" value="UPF0104 MEMBRANE PROTEIN MJ1595"/>
    <property type="match status" value="1"/>
</dbReference>
<protein>
    <recommendedName>
        <fullName evidence="9">Lysylphosphatidylglycerol synthetase/UPF0104</fullName>
    </recommendedName>
</protein>
<evidence type="ECO:0000313" key="8">
    <source>
        <dbReference type="Proteomes" id="UP000034601"/>
    </source>
</evidence>
<dbReference type="InterPro" id="IPR022791">
    <property type="entry name" value="L-PG_synthase/AglD"/>
</dbReference>
<dbReference type="PANTHER" id="PTHR39087">
    <property type="entry name" value="UPF0104 MEMBRANE PROTEIN MJ1595"/>
    <property type="match status" value="1"/>
</dbReference>
<evidence type="ECO:0000256" key="4">
    <source>
        <dbReference type="ARBA" id="ARBA00022989"/>
    </source>
</evidence>
<evidence type="ECO:0000313" key="7">
    <source>
        <dbReference type="EMBL" id="KKR83625.1"/>
    </source>
</evidence>
<dbReference type="EMBL" id="LCAB01000003">
    <property type="protein sequence ID" value="KKR83625.1"/>
    <property type="molecule type" value="Genomic_DNA"/>
</dbReference>
<dbReference type="NCBIfam" id="TIGR00374">
    <property type="entry name" value="flippase-like domain"/>
    <property type="match status" value="1"/>
</dbReference>
<dbReference type="GO" id="GO:0005886">
    <property type="term" value="C:plasma membrane"/>
    <property type="evidence" value="ECO:0007669"/>
    <property type="project" value="UniProtKB-SubCell"/>
</dbReference>
<keyword evidence="5 6" id="KW-0472">Membrane</keyword>
<evidence type="ECO:0000256" key="2">
    <source>
        <dbReference type="ARBA" id="ARBA00022475"/>
    </source>
</evidence>
<feature type="transmembrane region" description="Helical" evidence="6">
    <location>
        <begin position="6"/>
        <end position="28"/>
    </location>
</feature>
<feature type="transmembrane region" description="Helical" evidence="6">
    <location>
        <begin position="274"/>
        <end position="291"/>
    </location>
</feature>
<keyword evidence="2" id="KW-1003">Cell membrane</keyword>
<evidence type="ECO:0008006" key="9">
    <source>
        <dbReference type="Google" id="ProtNLM"/>
    </source>
</evidence>
<dbReference type="Pfam" id="PF03706">
    <property type="entry name" value="LPG_synthase_TM"/>
    <property type="match status" value="1"/>
</dbReference>
<feature type="transmembrane region" description="Helical" evidence="6">
    <location>
        <begin position="249"/>
        <end position="269"/>
    </location>
</feature>
<sequence>MFNRGVWLRILGNSLLGVILIGVWLKFVNPGEVLQIIKTADFKVVFLFIAFFIISTILRALRLKLLLSAYKIPFKDVTMLNLLSQFLSFMIPIRVGEVAKSVYLTSQYNLPLGKTVIWVLVDRFLDFWGVLLLIAVLLVFVPTALPLKLTQTIFAIFGLVTLAFFLVLKSQSWSKKITTVASSFFGIKRLRDGFLKLTHTLIEGFAILRRQPLEIGALIALTFLALISDSFIWLALFNSLGVEVALPKVILGTSLAALTFLIPAAPGYVGSAEAAILAVFGGIIGISNNLVSAVAVLFHILTVVLLLIAGISSLYLLKFDLNLVWKKFRRQ</sequence>
<reference evidence="7 8" key="1">
    <citation type="journal article" date="2015" name="Nature">
        <title>rRNA introns, odd ribosomes, and small enigmatic genomes across a large radiation of phyla.</title>
        <authorList>
            <person name="Brown C.T."/>
            <person name="Hug L.A."/>
            <person name="Thomas B.C."/>
            <person name="Sharon I."/>
            <person name="Castelle C.J."/>
            <person name="Singh A."/>
            <person name="Wilkins M.J."/>
            <person name="Williams K.H."/>
            <person name="Banfield J.F."/>
        </authorList>
    </citation>
    <scope>NUCLEOTIDE SEQUENCE [LARGE SCALE GENOMIC DNA]</scope>
</reference>
<feature type="transmembrane region" description="Helical" evidence="6">
    <location>
        <begin position="297"/>
        <end position="317"/>
    </location>
</feature>
<evidence type="ECO:0000256" key="6">
    <source>
        <dbReference type="SAM" id="Phobius"/>
    </source>
</evidence>
<accession>A0A0G0WH29</accession>
<keyword evidence="3 6" id="KW-0812">Transmembrane</keyword>
<evidence type="ECO:0000256" key="5">
    <source>
        <dbReference type="ARBA" id="ARBA00023136"/>
    </source>
</evidence>
<feature type="transmembrane region" description="Helical" evidence="6">
    <location>
        <begin position="40"/>
        <end position="62"/>
    </location>
</feature>
<keyword evidence="4 6" id="KW-1133">Transmembrane helix</keyword>
<dbReference type="Proteomes" id="UP000034601">
    <property type="component" value="Unassembled WGS sequence"/>
</dbReference>
<comment type="caution">
    <text evidence="7">The sequence shown here is derived from an EMBL/GenBank/DDBJ whole genome shotgun (WGS) entry which is preliminary data.</text>
</comment>
<gene>
    <name evidence="7" type="ORF">UU29_C0003G0027</name>
</gene>
<proteinExistence type="predicted"/>
<name>A0A0G0WH29_9BACT</name>
<feature type="transmembrane region" description="Helical" evidence="6">
    <location>
        <begin position="215"/>
        <end position="237"/>
    </location>
</feature>
<dbReference type="AlphaFoldDB" id="A0A0G0WH29"/>
<comment type="subcellular location">
    <subcellularLocation>
        <location evidence="1">Cell membrane</location>
        <topology evidence="1">Multi-pass membrane protein</topology>
    </subcellularLocation>
</comment>
<feature type="transmembrane region" description="Helical" evidence="6">
    <location>
        <begin position="124"/>
        <end position="145"/>
    </location>
</feature>
<evidence type="ECO:0000256" key="3">
    <source>
        <dbReference type="ARBA" id="ARBA00022692"/>
    </source>
</evidence>
<organism evidence="7 8">
    <name type="scientific">Candidatus Daviesbacteria bacterium GW2011_GWA2_40_9</name>
    <dbReference type="NCBI Taxonomy" id="1618424"/>
    <lineage>
        <taxon>Bacteria</taxon>
        <taxon>Candidatus Daviesiibacteriota</taxon>
    </lineage>
</organism>
<feature type="transmembrane region" description="Helical" evidence="6">
    <location>
        <begin position="151"/>
        <end position="168"/>
    </location>
</feature>
<evidence type="ECO:0000256" key="1">
    <source>
        <dbReference type="ARBA" id="ARBA00004651"/>
    </source>
</evidence>